<dbReference type="EMBL" id="CP158367">
    <property type="protein sequence ID" value="XBX73682.1"/>
    <property type="molecule type" value="Genomic_DNA"/>
</dbReference>
<name>A0AAU7VHV5_9FIRM</name>
<reference evidence="1" key="1">
    <citation type="journal article" date="2013" name="Extremophiles">
        <title>Proteinivorax tanatarense gen. nov., sp. nov., an anaerobic, haloalkaliphilic, proteolytic bacterium isolated from a decaying algal bloom, and proposal of Proteinivoraceae fam. nov.</title>
        <authorList>
            <person name="Kevbrin V."/>
            <person name="Boltyanskaya Y."/>
            <person name="Zhilina T."/>
            <person name="Kolganova T."/>
            <person name="Lavrentjeva E."/>
            <person name="Kuznetsov B."/>
        </authorList>
    </citation>
    <scope>NUCLEOTIDE SEQUENCE</scope>
    <source>
        <strain evidence="1">Z-910T</strain>
    </source>
</reference>
<dbReference type="AlphaFoldDB" id="A0AAU7VHV5"/>
<protein>
    <submittedName>
        <fullName evidence="1">Uncharacterized protein</fullName>
    </submittedName>
</protein>
<dbReference type="RefSeq" id="WP_350342444.1">
    <property type="nucleotide sequence ID" value="NZ_CP158367.1"/>
</dbReference>
<proteinExistence type="predicted"/>
<accession>A0AAU7VHV5</accession>
<evidence type="ECO:0000313" key="1">
    <source>
        <dbReference type="EMBL" id="XBX73682.1"/>
    </source>
</evidence>
<sequence>MILKLIDENELSIDVKNGSVVVFFKQHPDIYLGKQRTEYLDGDAIEKFSTMPGDLIDEKYFKLYDGIIYIGGIISPIKCYSCGKKLYYDEYTVHKDKIQCFYCGQLIKLKKSNSLNDLLL</sequence>
<gene>
    <name evidence="1" type="ORF">PRVXT_001677</name>
</gene>
<reference evidence="1" key="2">
    <citation type="submission" date="2024-06" db="EMBL/GenBank/DDBJ databases">
        <authorList>
            <person name="Petrova K.O."/>
            <person name="Toshchakov S.V."/>
            <person name="Boltjanskaja Y.V."/>
            <person name="Kevbrin V."/>
        </authorList>
    </citation>
    <scope>NUCLEOTIDE SEQUENCE</scope>
    <source>
        <strain evidence="1">Z-910T</strain>
    </source>
</reference>
<organism evidence="1">
    <name type="scientific">Proteinivorax tanatarense</name>
    <dbReference type="NCBI Taxonomy" id="1260629"/>
    <lineage>
        <taxon>Bacteria</taxon>
        <taxon>Bacillati</taxon>
        <taxon>Bacillota</taxon>
        <taxon>Clostridia</taxon>
        <taxon>Eubacteriales</taxon>
        <taxon>Proteinivoracaceae</taxon>
        <taxon>Proteinivorax</taxon>
    </lineage>
</organism>